<accession>A0A6G1J891</accession>
<feature type="compositionally biased region" description="Polar residues" evidence="1">
    <location>
        <begin position="1"/>
        <end position="15"/>
    </location>
</feature>
<feature type="compositionally biased region" description="Polar residues" evidence="1">
    <location>
        <begin position="130"/>
        <end position="140"/>
    </location>
</feature>
<protein>
    <submittedName>
        <fullName evidence="2">Uncharacterized protein</fullName>
    </submittedName>
</protein>
<name>A0A6G1J891_9PLEO</name>
<dbReference type="OrthoDB" id="1918685at2759"/>
<feature type="compositionally biased region" description="Polar residues" evidence="1">
    <location>
        <begin position="66"/>
        <end position="76"/>
    </location>
</feature>
<evidence type="ECO:0000313" key="2">
    <source>
        <dbReference type="EMBL" id="KAF2686431.1"/>
    </source>
</evidence>
<feature type="compositionally biased region" description="Basic residues" evidence="1">
    <location>
        <begin position="16"/>
        <end position="29"/>
    </location>
</feature>
<proteinExistence type="predicted"/>
<gene>
    <name evidence="2" type="ORF">K458DRAFT_212100</name>
</gene>
<dbReference type="EMBL" id="MU005577">
    <property type="protein sequence ID" value="KAF2686431.1"/>
    <property type="molecule type" value="Genomic_DNA"/>
</dbReference>
<evidence type="ECO:0000313" key="3">
    <source>
        <dbReference type="Proteomes" id="UP000799291"/>
    </source>
</evidence>
<sequence>MRTMELSQAPTARASQSKRRGSTSRARPHRQSDYPLIADLMAHLPPKSPVDKSGDLVPHPKRKASMESTRASTPSPRQDEPRDSMSRAQSRDHFPKGQRQHHSDRARVSRPSSLSLMPPPPRPHRTDRSYNVSDQESTNRLPFHTSLPKNFDKPLTFFWYHMGACNKRDEDCAYAHYDTGYVAKAPVAIAGTTRLGTCWFFLGEINSVVLGDVVVAHCG</sequence>
<keyword evidence="3" id="KW-1185">Reference proteome</keyword>
<dbReference type="AlphaFoldDB" id="A0A6G1J891"/>
<reference evidence="2" key="1">
    <citation type="journal article" date="2020" name="Stud. Mycol.">
        <title>101 Dothideomycetes genomes: a test case for predicting lifestyles and emergence of pathogens.</title>
        <authorList>
            <person name="Haridas S."/>
            <person name="Albert R."/>
            <person name="Binder M."/>
            <person name="Bloem J."/>
            <person name="Labutti K."/>
            <person name="Salamov A."/>
            <person name="Andreopoulos B."/>
            <person name="Baker S."/>
            <person name="Barry K."/>
            <person name="Bills G."/>
            <person name="Bluhm B."/>
            <person name="Cannon C."/>
            <person name="Castanera R."/>
            <person name="Culley D."/>
            <person name="Daum C."/>
            <person name="Ezra D."/>
            <person name="Gonzalez J."/>
            <person name="Henrissat B."/>
            <person name="Kuo A."/>
            <person name="Liang C."/>
            <person name="Lipzen A."/>
            <person name="Lutzoni F."/>
            <person name="Magnuson J."/>
            <person name="Mondo S."/>
            <person name="Nolan M."/>
            <person name="Ohm R."/>
            <person name="Pangilinan J."/>
            <person name="Park H.-J."/>
            <person name="Ramirez L."/>
            <person name="Alfaro M."/>
            <person name="Sun H."/>
            <person name="Tritt A."/>
            <person name="Yoshinaga Y."/>
            <person name="Zwiers L.-H."/>
            <person name="Turgeon B."/>
            <person name="Goodwin S."/>
            <person name="Spatafora J."/>
            <person name="Crous P."/>
            <person name="Grigoriev I."/>
        </authorList>
    </citation>
    <scope>NUCLEOTIDE SEQUENCE</scope>
    <source>
        <strain evidence="2">CBS 122367</strain>
    </source>
</reference>
<dbReference type="Proteomes" id="UP000799291">
    <property type="component" value="Unassembled WGS sequence"/>
</dbReference>
<feature type="compositionally biased region" description="Basic and acidic residues" evidence="1">
    <location>
        <begin position="77"/>
        <end position="107"/>
    </location>
</feature>
<evidence type="ECO:0000256" key="1">
    <source>
        <dbReference type="SAM" id="MobiDB-lite"/>
    </source>
</evidence>
<feature type="region of interest" description="Disordered" evidence="1">
    <location>
        <begin position="1"/>
        <end position="145"/>
    </location>
</feature>
<organism evidence="2 3">
    <name type="scientific">Lentithecium fluviatile CBS 122367</name>
    <dbReference type="NCBI Taxonomy" id="1168545"/>
    <lineage>
        <taxon>Eukaryota</taxon>
        <taxon>Fungi</taxon>
        <taxon>Dikarya</taxon>
        <taxon>Ascomycota</taxon>
        <taxon>Pezizomycotina</taxon>
        <taxon>Dothideomycetes</taxon>
        <taxon>Pleosporomycetidae</taxon>
        <taxon>Pleosporales</taxon>
        <taxon>Massarineae</taxon>
        <taxon>Lentitheciaceae</taxon>
        <taxon>Lentithecium</taxon>
    </lineage>
</organism>